<accession>A0A7Z7AZU8</accession>
<evidence type="ECO:0000313" key="4">
    <source>
        <dbReference type="Proteomes" id="UP000199259"/>
    </source>
</evidence>
<organism evidence="3 4">
    <name type="scientific">Methanolobus vulcani</name>
    <dbReference type="NCBI Taxonomy" id="38026"/>
    <lineage>
        <taxon>Archaea</taxon>
        <taxon>Methanobacteriati</taxon>
        <taxon>Methanobacteriota</taxon>
        <taxon>Stenosarchaea group</taxon>
        <taxon>Methanomicrobia</taxon>
        <taxon>Methanosarcinales</taxon>
        <taxon>Methanosarcinaceae</taxon>
        <taxon>Methanolobus</taxon>
    </lineage>
</organism>
<keyword evidence="4" id="KW-1185">Reference proteome</keyword>
<dbReference type="InterPro" id="IPR043717">
    <property type="entry name" value="DUF5658"/>
</dbReference>
<dbReference type="Pfam" id="PF18902">
    <property type="entry name" value="DUF5658"/>
    <property type="match status" value="1"/>
</dbReference>
<name>A0A7Z7AZU8_9EURY</name>
<keyword evidence="1" id="KW-1133">Transmembrane helix</keyword>
<reference evidence="3 4" key="1">
    <citation type="submission" date="2016-10" db="EMBL/GenBank/DDBJ databases">
        <authorList>
            <person name="Varghese N."/>
            <person name="Submissions S."/>
        </authorList>
    </citation>
    <scope>NUCLEOTIDE SEQUENCE [LARGE SCALE GENOMIC DNA]</scope>
    <source>
        <strain evidence="3 4">PL 12/M</strain>
    </source>
</reference>
<sequence>MLPDNINTHSKGLFNTEAIYDFLHEARYIILLYIIGDFLTTFHALSNGYGFEENGILSGIMGTHGLWSLLIVKIMILAVIYWNYCSTKASVHSYARKLWDLSRTGVSLFGLVLVINNLMVITVRSSLFECLGLF</sequence>
<evidence type="ECO:0000313" key="3">
    <source>
        <dbReference type="EMBL" id="SDF94189.1"/>
    </source>
</evidence>
<dbReference type="RefSeq" id="WP_238380767.1">
    <property type="nucleotide sequence ID" value="NZ_FNCA01000005.1"/>
</dbReference>
<protein>
    <recommendedName>
        <fullName evidence="2">DUF5658 domain-containing protein</fullName>
    </recommendedName>
</protein>
<feature type="domain" description="DUF5658" evidence="2">
    <location>
        <begin position="29"/>
        <end position="122"/>
    </location>
</feature>
<feature type="transmembrane region" description="Helical" evidence="1">
    <location>
        <begin position="65"/>
        <end position="84"/>
    </location>
</feature>
<gene>
    <name evidence="3" type="ORF">SAMN04488589_1764</name>
</gene>
<keyword evidence="1" id="KW-0812">Transmembrane</keyword>
<dbReference type="EMBL" id="FNCA01000005">
    <property type="protein sequence ID" value="SDF94189.1"/>
    <property type="molecule type" value="Genomic_DNA"/>
</dbReference>
<dbReference type="AlphaFoldDB" id="A0A7Z7AZU8"/>
<keyword evidence="1" id="KW-0472">Membrane</keyword>
<dbReference type="Proteomes" id="UP000199259">
    <property type="component" value="Unassembled WGS sequence"/>
</dbReference>
<comment type="caution">
    <text evidence="3">The sequence shown here is derived from an EMBL/GenBank/DDBJ whole genome shotgun (WGS) entry which is preliminary data.</text>
</comment>
<proteinExistence type="predicted"/>
<feature type="transmembrane region" description="Helical" evidence="1">
    <location>
        <begin position="105"/>
        <end position="127"/>
    </location>
</feature>
<evidence type="ECO:0000259" key="2">
    <source>
        <dbReference type="Pfam" id="PF18902"/>
    </source>
</evidence>
<feature type="transmembrane region" description="Helical" evidence="1">
    <location>
        <begin position="28"/>
        <end position="45"/>
    </location>
</feature>
<evidence type="ECO:0000256" key="1">
    <source>
        <dbReference type="SAM" id="Phobius"/>
    </source>
</evidence>